<evidence type="ECO:0000313" key="1">
    <source>
        <dbReference type="EMBL" id="JAD17017.1"/>
    </source>
</evidence>
<name>A0A0A9TUA9_ARUDO</name>
<reference evidence="1" key="1">
    <citation type="submission" date="2014-09" db="EMBL/GenBank/DDBJ databases">
        <authorList>
            <person name="Magalhaes I.L.F."/>
            <person name="Oliveira U."/>
            <person name="Santos F.R."/>
            <person name="Vidigal T.H.D.A."/>
            <person name="Brescovit A.D."/>
            <person name="Santos A.J."/>
        </authorList>
    </citation>
    <scope>NUCLEOTIDE SEQUENCE</scope>
    <source>
        <tissue evidence="1">Shoot tissue taken approximately 20 cm above the soil surface</tissue>
    </source>
</reference>
<protein>
    <submittedName>
        <fullName evidence="1">Uncharacterized protein</fullName>
    </submittedName>
</protein>
<proteinExistence type="predicted"/>
<organism evidence="1">
    <name type="scientific">Arundo donax</name>
    <name type="common">Giant reed</name>
    <name type="synonym">Donax arundinaceus</name>
    <dbReference type="NCBI Taxonomy" id="35708"/>
    <lineage>
        <taxon>Eukaryota</taxon>
        <taxon>Viridiplantae</taxon>
        <taxon>Streptophyta</taxon>
        <taxon>Embryophyta</taxon>
        <taxon>Tracheophyta</taxon>
        <taxon>Spermatophyta</taxon>
        <taxon>Magnoliopsida</taxon>
        <taxon>Liliopsida</taxon>
        <taxon>Poales</taxon>
        <taxon>Poaceae</taxon>
        <taxon>PACMAD clade</taxon>
        <taxon>Arundinoideae</taxon>
        <taxon>Arundineae</taxon>
        <taxon>Arundo</taxon>
    </lineage>
</organism>
<sequence length="15" mass="1656">MSKGCGTLHLHSTKR</sequence>
<reference evidence="1" key="2">
    <citation type="journal article" date="2015" name="Data Brief">
        <title>Shoot transcriptome of the giant reed, Arundo donax.</title>
        <authorList>
            <person name="Barrero R.A."/>
            <person name="Guerrero F.D."/>
            <person name="Moolhuijzen P."/>
            <person name="Goolsby J.A."/>
            <person name="Tidwell J."/>
            <person name="Bellgard S.E."/>
            <person name="Bellgard M.I."/>
        </authorList>
    </citation>
    <scope>NUCLEOTIDE SEQUENCE</scope>
    <source>
        <tissue evidence="1">Shoot tissue taken approximately 20 cm above the soil surface</tissue>
    </source>
</reference>
<dbReference type="EMBL" id="GBRH01280878">
    <property type="protein sequence ID" value="JAD17017.1"/>
    <property type="molecule type" value="Transcribed_RNA"/>
</dbReference>
<accession>A0A0A9TUA9</accession>